<dbReference type="Pfam" id="PF01564">
    <property type="entry name" value="Spermine_synth"/>
    <property type="match status" value="1"/>
</dbReference>
<keyword evidence="4" id="KW-0511">Multifunctional enzyme</keyword>
<evidence type="ECO:0000259" key="6">
    <source>
        <dbReference type="Pfam" id="PF13847"/>
    </source>
</evidence>
<evidence type="ECO:0000313" key="7">
    <source>
        <dbReference type="EMBL" id="CCA25690.1"/>
    </source>
</evidence>
<dbReference type="AlphaFoldDB" id="F0WW71"/>
<sequence length="701" mass="78800">MVKSLLPQRSEDFRLKEYWDRFFLQRSTQSFEWYGNYDNLRDTLHRQLGFSLNPSAISHQKSLKASLRVLVIGCGNSELSYELYSDGFLNVTNVDFSHLVIQKMAKKYPFMKWHVLDMTDMNIFTEQSFDIVVDKGAFDALVSANTESILSSASKMLQEMERVLNSDRGLYCCVTMAESFVIQHLLNFFTLGNWSISVCPMIASSQQLVPYIVSPKKAISKSETVEFDGCEFTSSDSQKRKVWLLDNIETSQYLSGLKSSLSQVQVGRQEVINLLPSQFDASHQGEAESPSDPRFTLRVVDHCAKEHDTCGVLLIPQGREHEWLFATEEGATQVAESAGFSRLILVTFGRNYDFGDQQQVQEELNGIVLQFLPQNISANEKIPFLSISDGIGNRTIVEEGILAKSGKYFIEDVVDNQSGVDVRLRRLVFAANVNVIQSEVRIIEKDESTPKAKTSASKKKKEKDRSKKRCGVVDTSYLSFAYHKGLIAAILKASSNQSPGSDRSCLIIGLGGGCLPQFIHDHVSNVASITVCELDGDVSQIAEKHFGFTRSDRMRVVIEDGLDYVSQLAKSQKSVFDFIVVDVDAKDTRQAMSCPPLEFTSERFLKQCHALLTSDGLLALNISCRANNLYQEILERLRAIFQPEDPQRTSVFELQPSTDDVNRVVFCLKNLSSSGSDTTTARKLEIKDHDILELMREIKLD</sequence>
<comment type="similarity">
    <text evidence="1">Belongs to the methyltransferase superfamily.</text>
</comment>
<organism evidence="7">
    <name type="scientific">Albugo laibachii Nc14</name>
    <dbReference type="NCBI Taxonomy" id="890382"/>
    <lineage>
        <taxon>Eukaryota</taxon>
        <taxon>Sar</taxon>
        <taxon>Stramenopiles</taxon>
        <taxon>Oomycota</taxon>
        <taxon>Peronosporomycetes</taxon>
        <taxon>Albuginales</taxon>
        <taxon>Albuginaceae</taxon>
        <taxon>Albugo</taxon>
    </lineage>
</organism>
<keyword evidence="3 7" id="KW-0808">Transferase</keyword>
<proteinExistence type="inferred from homology"/>
<dbReference type="SUPFAM" id="SSF53335">
    <property type="entry name" value="S-adenosyl-L-methionine-dependent methyltransferases"/>
    <property type="match status" value="2"/>
</dbReference>
<dbReference type="CDD" id="cd02440">
    <property type="entry name" value="AdoMet_MTases"/>
    <property type="match status" value="1"/>
</dbReference>
<dbReference type="InterPro" id="IPR051419">
    <property type="entry name" value="Lys/N-term_MeTrsfase_sf"/>
</dbReference>
<dbReference type="GO" id="GO:0032259">
    <property type="term" value="P:methylation"/>
    <property type="evidence" value="ECO:0007669"/>
    <property type="project" value="UniProtKB-KW"/>
</dbReference>
<gene>
    <name evidence="7" type="primary">AlNc14C313G10513</name>
    <name evidence="7" type="ORF">ALNC14_118340</name>
</gene>
<reference evidence="7" key="2">
    <citation type="submission" date="2011-02" db="EMBL/GenBank/DDBJ databases">
        <authorList>
            <person name="MacLean D."/>
        </authorList>
    </citation>
    <scope>NUCLEOTIDE SEQUENCE</scope>
</reference>
<feature type="compositionally biased region" description="Basic residues" evidence="5">
    <location>
        <begin position="456"/>
        <end position="467"/>
    </location>
</feature>
<dbReference type="EMBL" id="FR824358">
    <property type="protein sequence ID" value="CCA25690.1"/>
    <property type="molecule type" value="Genomic_DNA"/>
</dbReference>
<dbReference type="GO" id="GO:0008168">
    <property type="term" value="F:methyltransferase activity"/>
    <property type="evidence" value="ECO:0007669"/>
    <property type="project" value="UniProtKB-KW"/>
</dbReference>
<evidence type="ECO:0000256" key="1">
    <source>
        <dbReference type="ARBA" id="ARBA00008361"/>
    </source>
</evidence>
<evidence type="ECO:0000256" key="3">
    <source>
        <dbReference type="ARBA" id="ARBA00022679"/>
    </source>
</evidence>
<keyword evidence="2 7" id="KW-0489">Methyltransferase</keyword>
<protein>
    <submittedName>
        <fullName evidence="7">Methyltransferase putative</fullName>
    </submittedName>
</protein>
<dbReference type="InterPro" id="IPR029063">
    <property type="entry name" value="SAM-dependent_MTases_sf"/>
</dbReference>
<evidence type="ECO:0000256" key="4">
    <source>
        <dbReference type="ARBA" id="ARBA00023268"/>
    </source>
</evidence>
<dbReference type="Pfam" id="PF13847">
    <property type="entry name" value="Methyltransf_31"/>
    <property type="match status" value="1"/>
</dbReference>
<dbReference type="Gene3D" id="3.40.50.150">
    <property type="entry name" value="Vaccinia Virus protein VP39"/>
    <property type="match status" value="2"/>
</dbReference>
<feature type="domain" description="Methyltransferase" evidence="6">
    <location>
        <begin position="64"/>
        <end position="175"/>
    </location>
</feature>
<feature type="region of interest" description="Disordered" evidence="5">
    <location>
        <begin position="448"/>
        <end position="467"/>
    </location>
</feature>
<dbReference type="InterPro" id="IPR025714">
    <property type="entry name" value="Methyltranfer_dom"/>
</dbReference>
<dbReference type="PANTHER" id="PTHR12176:SF78">
    <property type="entry name" value="EEF1A LYSINE AND N-TERMINAL METHYLTRANSFERASE"/>
    <property type="match status" value="1"/>
</dbReference>
<name>F0WW71_9STRA</name>
<evidence type="ECO:0000256" key="5">
    <source>
        <dbReference type="SAM" id="MobiDB-lite"/>
    </source>
</evidence>
<reference evidence="7" key="1">
    <citation type="journal article" date="2011" name="PLoS Biol.">
        <title>Gene gain and loss during evolution of obligate parasitism in the white rust pathogen of Arabidopsis thaliana.</title>
        <authorList>
            <person name="Kemen E."/>
            <person name="Gardiner A."/>
            <person name="Schultz-Larsen T."/>
            <person name="Kemen A.C."/>
            <person name="Balmuth A.L."/>
            <person name="Robert-Seilaniantz A."/>
            <person name="Bailey K."/>
            <person name="Holub E."/>
            <person name="Studholme D.J."/>
            <person name="Maclean D."/>
            <person name="Jones J.D."/>
        </authorList>
    </citation>
    <scope>NUCLEOTIDE SEQUENCE</scope>
</reference>
<evidence type="ECO:0000256" key="2">
    <source>
        <dbReference type="ARBA" id="ARBA00022603"/>
    </source>
</evidence>
<dbReference type="HOGENOM" id="CLU_010025_1_0_1"/>
<dbReference type="PANTHER" id="PTHR12176">
    <property type="entry name" value="SAM-DEPENDENT METHYLTRANSFERASE SUPERFAMILY PROTEIN"/>
    <property type="match status" value="1"/>
</dbReference>
<accession>F0WW71</accession>